<dbReference type="SUPFAM" id="SSF69318">
    <property type="entry name" value="Integrin alpha N-terminal domain"/>
    <property type="match status" value="1"/>
</dbReference>
<keyword evidence="1" id="KW-0732">Signal</keyword>
<organism evidence="2 3">
    <name type="scientific">Algoriphagus sediminis</name>
    <dbReference type="NCBI Taxonomy" id="3057113"/>
    <lineage>
        <taxon>Bacteria</taxon>
        <taxon>Pseudomonadati</taxon>
        <taxon>Bacteroidota</taxon>
        <taxon>Cytophagia</taxon>
        <taxon>Cytophagales</taxon>
        <taxon>Cyclobacteriaceae</taxon>
        <taxon>Algoriphagus</taxon>
    </lineage>
</organism>
<dbReference type="Gene3D" id="2.130.10.130">
    <property type="entry name" value="Integrin alpha, N-terminal"/>
    <property type="match status" value="1"/>
</dbReference>
<evidence type="ECO:0000313" key="3">
    <source>
        <dbReference type="Proteomes" id="UP001171916"/>
    </source>
</evidence>
<dbReference type="RefSeq" id="WP_290002558.1">
    <property type="nucleotide sequence ID" value="NZ_JAUEPH010000008.1"/>
</dbReference>
<evidence type="ECO:0000256" key="1">
    <source>
        <dbReference type="ARBA" id="ARBA00022729"/>
    </source>
</evidence>
<dbReference type="Proteomes" id="UP001171916">
    <property type="component" value="Unassembled WGS sequence"/>
</dbReference>
<name>A0ABT7YGT6_9BACT</name>
<accession>A0ABT7YGT6</accession>
<keyword evidence="3" id="KW-1185">Reference proteome</keyword>
<dbReference type="EMBL" id="JAUEPH010000008">
    <property type="protein sequence ID" value="MDN3205733.1"/>
    <property type="molecule type" value="Genomic_DNA"/>
</dbReference>
<evidence type="ECO:0000313" key="2">
    <source>
        <dbReference type="EMBL" id="MDN3205733.1"/>
    </source>
</evidence>
<dbReference type="PANTHER" id="PTHR44103:SF1">
    <property type="entry name" value="PROPROTEIN CONVERTASE P"/>
    <property type="match status" value="1"/>
</dbReference>
<sequence length="200" mass="22845">MTQAFEGVFLWENQGEGEFEEKAFLRFQPAFGSSDFQLVDMDKDGKLDIILVNGDNTNKSQILKNFHGVRIFKNQGDNSFKESWFYPMHGASGVQVEDFDLDGDLDIVAISFFPDKTQKPREDLIFFENEGDESFRPYVQDFKVNANFLILSKGDVDADGDQDILIGTFDFGDLYRGPSENWLSLVVLQNKILSNRLKVE</sequence>
<protein>
    <submittedName>
        <fullName evidence="2">VCBS repeat-containing protein</fullName>
    </submittedName>
</protein>
<proteinExistence type="predicted"/>
<dbReference type="InterPro" id="IPR028994">
    <property type="entry name" value="Integrin_alpha_N"/>
</dbReference>
<dbReference type="Pfam" id="PF13517">
    <property type="entry name" value="FG-GAP_3"/>
    <property type="match status" value="1"/>
</dbReference>
<comment type="caution">
    <text evidence="2">The sequence shown here is derived from an EMBL/GenBank/DDBJ whole genome shotgun (WGS) entry which is preliminary data.</text>
</comment>
<gene>
    <name evidence="2" type="ORF">QVH07_16345</name>
</gene>
<dbReference type="PANTHER" id="PTHR44103">
    <property type="entry name" value="PROPROTEIN CONVERTASE P"/>
    <property type="match status" value="1"/>
</dbReference>
<reference evidence="2" key="1">
    <citation type="submission" date="2023-06" db="EMBL/GenBank/DDBJ databases">
        <title>Robiginitalea aurantiacus sp. nov. and Algoriphagus sediminis sp. nov., isolated from coastal sediment.</title>
        <authorList>
            <person name="Zhou Z.Y."/>
            <person name="An J."/>
            <person name="Jia Y.W."/>
            <person name="Du Z.J."/>
        </authorList>
    </citation>
    <scope>NUCLEOTIDE SEQUENCE</scope>
    <source>
        <strain evidence="2">C2-7</strain>
    </source>
</reference>
<dbReference type="InterPro" id="IPR013517">
    <property type="entry name" value="FG-GAP"/>
</dbReference>